<dbReference type="EMBL" id="NJGV01000014">
    <property type="protein sequence ID" value="OWY33702.1"/>
    <property type="molecule type" value="Genomic_DNA"/>
</dbReference>
<sequence length="245" mass="27274">MDTREKLTFRIDSFTPETLPMARLASYLAELAALYGSEERVHFDKLKKGSAIVQVFVEEPAFAKVYSRLQSVKTGDPDPEAQKAYKALDTLLRSDNAVGSISRERGGKVLDFPGRKAPVVETYVVMQPTTVDGTVIKIGGRDDTIPVTLRDQEGKIINCQIRGAANAKALSHHYLEAPIRVHGVGKWCRDAAGTWEIDTLHIQSWEELDTTPLDEIVQTIFVQPKGGWKSVDDPIATWRKLRGLE</sequence>
<dbReference type="AlphaFoldDB" id="A0A225SVW8"/>
<evidence type="ECO:0000313" key="1">
    <source>
        <dbReference type="EMBL" id="OWY33702.1"/>
    </source>
</evidence>
<reference evidence="1 2" key="1">
    <citation type="journal article" date="2010" name="Int. J. Syst. Evol. Microbiol.">
        <title>Reclassification of Herbaspirillum putei as a later heterotypic synonym of Herbaspirillum huttiense, with the description of H. huttiense subsp. huttiense subsp. nov. and H. huttiense subsp. putei subsp. nov., comb. nov., and description of Herbaspirillum aquaticum sp. nov.</title>
        <authorList>
            <person name="Dobritsa A.P."/>
            <person name="Reddy M.C."/>
            <person name="Samadpour M."/>
        </authorList>
    </citation>
    <scope>NUCLEOTIDE SEQUENCE [LARGE SCALE GENOMIC DNA]</scope>
    <source>
        <strain evidence="1 2">IEH 4430</strain>
    </source>
</reference>
<protein>
    <submittedName>
        <fullName evidence="1">Uncharacterized protein</fullName>
    </submittedName>
</protein>
<name>A0A225SVW8_9BURK</name>
<comment type="caution">
    <text evidence="1">The sequence shown here is derived from an EMBL/GenBank/DDBJ whole genome shotgun (WGS) entry which is preliminary data.</text>
</comment>
<dbReference type="RefSeq" id="WP_088755910.1">
    <property type="nucleotide sequence ID" value="NZ_NJGV01000014.1"/>
</dbReference>
<evidence type="ECO:0000313" key="2">
    <source>
        <dbReference type="Proteomes" id="UP000214747"/>
    </source>
</evidence>
<dbReference type="Proteomes" id="UP000214747">
    <property type="component" value="Unassembled WGS sequence"/>
</dbReference>
<proteinExistence type="predicted"/>
<organism evidence="1 2">
    <name type="scientific">Herbaspirillum aquaticum</name>
    <dbReference type="NCBI Taxonomy" id="568783"/>
    <lineage>
        <taxon>Bacteria</taxon>
        <taxon>Pseudomonadati</taxon>
        <taxon>Pseudomonadota</taxon>
        <taxon>Betaproteobacteria</taxon>
        <taxon>Burkholderiales</taxon>
        <taxon>Oxalobacteraceae</taxon>
        <taxon>Herbaspirillum</taxon>
    </lineage>
</organism>
<accession>A0A225SVW8</accession>
<keyword evidence="2" id="KW-1185">Reference proteome</keyword>
<gene>
    <name evidence="1" type="ORF">CEJ45_15130</name>
</gene>